<reference evidence="7 8" key="1">
    <citation type="submission" date="2016-01" db="EMBL/GenBank/DDBJ databases">
        <title>Whole genome sequence and analysis of Micromonospora rosaria DSM 803, which can produce antibacterial substance rosamicin.</title>
        <authorList>
            <person name="Yang H."/>
            <person name="He X."/>
            <person name="Zhu D."/>
        </authorList>
    </citation>
    <scope>NUCLEOTIDE SEQUENCE [LARGE SCALE GENOMIC DNA]</scope>
    <source>
        <strain evidence="7 8">DSM 803</strain>
    </source>
</reference>
<dbReference type="CDD" id="cd06261">
    <property type="entry name" value="TM_PBP2"/>
    <property type="match status" value="1"/>
</dbReference>
<dbReference type="Gene3D" id="1.10.3720.10">
    <property type="entry name" value="MetI-like"/>
    <property type="match status" value="1"/>
</dbReference>
<feature type="domain" description="ABC transmembrane type-1" evidence="6">
    <location>
        <begin position="74"/>
        <end position="284"/>
    </location>
</feature>
<feature type="transmembrane region" description="Helical" evidence="5">
    <location>
        <begin position="17"/>
        <end position="37"/>
    </location>
</feature>
<organism evidence="7 8">
    <name type="scientific">Micromonospora rosaria</name>
    <dbReference type="NCBI Taxonomy" id="47874"/>
    <lineage>
        <taxon>Bacteria</taxon>
        <taxon>Bacillati</taxon>
        <taxon>Actinomycetota</taxon>
        <taxon>Actinomycetes</taxon>
        <taxon>Micromonosporales</taxon>
        <taxon>Micromonosporaceae</taxon>
        <taxon>Micromonospora</taxon>
    </lineage>
</organism>
<evidence type="ECO:0000256" key="1">
    <source>
        <dbReference type="ARBA" id="ARBA00004141"/>
    </source>
</evidence>
<evidence type="ECO:0000259" key="6">
    <source>
        <dbReference type="PROSITE" id="PS50928"/>
    </source>
</evidence>
<comment type="similarity">
    <text evidence="5">Belongs to the binding-protein-dependent transport system permease family.</text>
</comment>
<dbReference type="GO" id="GO:0005886">
    <property type="term" value="C:plasma membrane"/>
    <property type="evidence" value="ECO:0007669"/>
    <property type="project" value="UniProtKB-SubCell"/>
</dbReference>
<keyword evidence="3 5" id="KW-1133">Transmembrane helix</keyword>
<dbReference type="RefSeq" id="WP_067366453.1">
    <property type="nucleotide sequence ID" value="NZ_JBIUBN010000017.1"/>
</dbReference>
<dbReference type="SUPFAM" id="SSF161098">
    <property type="entry name" value="MetI-like"/>
    <property type="match status" value="1"/>
</dbReference>
<feature type="transmembrane region" description="Helical" evidence="5">
    <location>
        <begin position="110"/>
        <end position="132"/>
    </location>
</feature>
<dbReference type="PANTHER" id="PTHR30614:SF21">
    <property type="entry name" value="AMINO ACID ABC TRANSPORTER PERMEASE"/>
    <property type="match status" value="1"/>
</dbReference>
<dbReference type="Proteomes" id="UP000070620">
    <property type="component" value="Unassembled WGS sequence"/>
</dbReference>
<dbReference type="AlphaFoldDB" id="A0A136PRA1"/>
<keyword evidence="4 5" id="KW-0472">Membrane</keyword>
<evidence type="ECO:0000256" key="3">
    <source>
        <dbReference type="ARBA" id="ARBA00022989"/>
    </source>
</evidence>
<evidence type="ECO:0000256" key="2">
    <source>
        <dbReference type="ARBA" id="ARBA00022692"/>
    </source>
</evidence>
<evidence type="ECO:0000256" key="4">
    <source>
        <dbReference type="ARBA" id="ARBA00023136"/>
    </source>
</evidence>
<comment type="subcellular location">
    <subcellularLocation>
        <location evidence="5">Cell membrane</location>
        <topology evidence="5">Multi-pass membrane protein</topology>
    </subcellularLocation>
    <subcellularLocation>
        <location evidence="1">Membrane</location>
        <topology evidence="1">Multi-pass membrane protein</topology>
    </subcellularLocation>
</comment>
<dbReference type="PROSITE" id="PS50928">
    <property type="entry name" value="ABC_TM1"/>
    <property type="match status" value="1"/>
</dbReference>
<gene>
    <name evidence="7" type="ORF">AWW66_15945</name>
</gene>
<dbReference type="GO" id="GO:0055085">
    <property type="term" value="P:transmembrane transport"/>
    <property type="evidence" value="ECO:0007669"/>
    <property type="project" value="InterPro"/>
</dbReference>
<name>A0A136PRA1_9ACTN</name>
<evidence type="ECO:0000313" key="8">
    <source>
        <dbReference type="Proteomes" id="UP000070620"/>
    </source>
</evidence>
<keyword evidence="5" id="KW-0813">Transport</keyword>
<sequence>MSQSVLYDVPGPRQRRITLIGSIVATIAVLIGAYFFVYRPLDENGQFSMELWGPLIDPSNENFSLVWERIGIGFGNTLMAAVLAIASSLVVGTLLAVLRIQLKSLTARRFTGMAAPVTYLLRGLSLFLAALTRFCVEVFRGLPVVITIFFVARGFPEFGISLSTLTYLVIGLTIYNSVVIAEILRSGMEGLPGGQREAAAAIGLSPLQTTGLILLPQAFRIMLPALISQLVVVLKDTSLGFIISYEETLNIGKQIIGVLNNPIPVYIVIGVLFIVVNYSLSKLAQYVQGRLARGRKTADTPTAAPPPAIAAALGAQSTAQSGAS</sequence>
<dbReference type="InterPro" id="IPR043429">
    <property type="entry name" value="ArtM/GltK/GlnP/TcyL/YhdX-like"/>
</dbReference>
<feature type="transmembrane region" description="Helical" evidence="5">
    <location>
        <begin position="263"/>
        <end position="280"/>
    </location>
</feature>
<dbReference type="PANTHER" id="PTHR30614">
    <property type="entry name" value="MEMBRANE COMPONENT OF AMINO ACID ABC TRANSPORTER"/>
    <property type="match status" value="1"/>
</dbReference>
<dbReference type="InterPro" id="IPR000515">
    <property type="entry name" value="MetI-like"/>
</dbReference>
<dbReference type="Pfam" id="PF00528">
    <property type="entry name" value="BPD_transp_1"/>
    <property type="match status" value="1"/>
</dbReference>
<keyword evidence="2 5" id="KW-0812">Transmembrane</keyword>
<comment type="caution">
    <text evidence="7">The sequence shown here is derived from an EMBL/GenBank/DDBJ whole genome shotgun (WGS) entry which is preliminary data.</text>
</comment>
<feature type="transmembrane region" description="Helical" evidence="5">
    <location>
        <begin position="222"/>
        <end position="243"/>
    </location>
</feature>
<feature type="transmembrane region" description="Helical" evidence="5">
    <location>
        <begin position="167"/>
        <end position="186"/>
    </location>
</feature>
<evidence type="ECO:0000313" key="7">
    <source>
        <dbReference type="EMBL" id="KXK60982.1"/>
    </source>
</evidence>
<dbReference type="OrthoDB" id="4543034at2"/>
<dbReference type="EMBL" id="LRQV01000053">
    <property type="protein sequence ID" value="KXK60982.1"/>
    <property type="molecule type" value="Genomic_DNA"/>
</dbReference>
<keyword evidence="8" id="KW-1185">Reference proteome</keyword>
<accession>A0A136PRA1</accession>
<proteinExistence type="inferred from homology"/>
<dbReference type="GO" id="GO:0006865">
    <property type="term" value="P:amino acid transport"/>
    <property type="evidence" value="ECO:0007669"/>
    <property type="project" value="TreeGrafter"/>
</dbReference>
<dbReference type="InterPro" id="IPR035906">
    <property type="entry name" value="MetI-like_sf"/>
</dbReference>
<evidence type="ECO:0000256" key="5">
    <source>
        <dbReference type="RuleBase" id="RU363032"/>
    </source>
</evidence>
<feature type="transmembrane region" description="Helical" evidence="5">
    <location>
        <begin position="78"/>
        <end position="98"/>
    </location>
</feature>
<protein>
    <submittedName>
        <fullName evidence="7">Polar amino acid ABC transporter permease</fullName>
    </submittedName>
</protein>